<keyword evidence="2" id="KW-1185">Reference proteome</keyword>
<name>A0A508TDU8_9BRAD</name>
<proteinExistence type="predicted"/>
<dbReference type="EMBL" id="CAADFC020000016">
    <property type="protein sequence ID" value="VIO73223.1"/>
    <property type="molecule type" value="Genomic_DNA"/>
</dbReference>
<dbReference type="Proteomes" id="UP000328092">
    <property type="component" value="Unassembled WGS sequence"/>
</dbReference>
<comment type="caution">
    <text evidence="1">The sequence shown here is derived from an EMBL/GenBank/DDBJ whole genome shotgun (WGS) entry which is preliminary data.</text>
</comment>
<protein>
    <submittedName>
        <fullName evidence="1">Uncharacterized protein</fullName>
    </submittedName>
</protein>
<dbReference type="AlphaFoldDB" id="A0A508TDU8"/>
<evidence type="ECO:0000313" key="2">
    <source>
        <dbReference type="Proteomes" id="UP000328092"/>
    </source>
</evidence>
<evidence type="ECO:0000313" key="1">
    <source>
        <dbReference type="EMBL" id="VIO73223.1"/>
    </source>
</evidence>
<accession>A0A508TDU8</accession>
<gene>
    <name evidence="1" type="ORF">CI1B_48280</name>
</gene>
<sequence length="63" mass="7124">MPRRLRLLHDKECAKESLKANVNFKRRLQAFCPSQGECPMTAPIIAMILPGVVQLAFGLRNLM</sequence>
<dbReference type="RefSeq" id="WP_139861877.1">
    <property type="nucleotide sequence ID" value="NZ_CAADFC020000016.1"/>
</dbReference>
<organism evidence="1 2">
    <name type="scientific">Bradyrhizobium ivorense</name>
    <dbReference type="NCBI Taxonomy" id="2511166"/>
    <lineage>
        <taxon>Bacteria</taxon>
        <taxon>Pseudomonadati</taxon>
        <taxon>Pseudomonadota</taxon>
        <taxon>Alphaproteobacteria</taxon>
        <taxon>Hyphomicrobiales</taxon>
        <taxon>Nitrobacteraceae</taxon>
        <taxon>Bradyrhizobium</taxon>
    </lineage>
</organism>
<reference evidence="1" key="1">
    <citation type="submission" date="2019-02" db="EMBL/GenBank/DDBJ databases">
        <authorList>
            <person name="Pothier F.J."/>
        </authorList>
    </citation>
    <scope>NUCLEOTIDE SEQUENCE</scope>
    <source>
        <strain evidence="1">CI-1B</strain>
    </source>
</reference>